<evidence type="ECO:0000313" key="2">
    <source>
        <dbReference type="Proteomes" id="UP001186974"/>
    </source>
</evidence>
<proteinExistence type="predicted"/>
<comment type="caution">
    <text evidence="1">The sequence shown here is derived from an EMBL/GenBank/DDBJ whole genome shotgun (WGS) entry which is preliminary data.</text>
</comment>
<protein>
    <submittedName>
        <fullName evidence="1">Uncharacterized protein</fullName>
    </submittedName>
</protein>
<dbReference type="Proteomes" id="UP001186974">
    <property type="component" value="Unassembled WGS sequence"/>
</dbReference>
<keyword evidence="2" id="KW-1185">Reference proteome</keyword>
<sequence length="302" mass="34227">MSRFVHLIELADAMLKGDWSIELVQNVKKIPRGSLVKLLNAIRAIVELRFLPLIDMVERILEEPLRYTASTSTKSQAEDLYGGLQLAFESAQHWAKRLSIIMRPALQSAEVAWHEAGQEAEFHQLRFHTSSLPYHQQFRGLSSAHPHEHFFEIFTTFLAHKTERAAGLKEADLFTATQTMVFGTFSTSSEPDSSFPVCGGTYTDRDAMIETIARMSSSNEDRVAGDAQAQRPRELRQFADDNLFSSCLARPRQQCFLLLNARKPWHTTFALIRFLCSLPLYLPILSTHAQHRRRGGKAGARV</sequence>
<name>A0ACC3DV42_9PEZI</name>
<reference evidence="1" key="1">
    <citation type="submission" date="2024-09" db="EMBL/GenBank/DDBJ databases">
        <title>Black Yeasts Isolated from many extreme environments.</title>
        <authorList>
            <person name="Coleine C."/>
            <person name="Stajich J.E."/>
            <person name="Selbmann L."/>
        </authorList>
    </citation>
    <scope>NUCLEOTIDE SEQUENCE</scope>
    <source>
        <strain evidence="1">CCFEE 5737</strain>
    </source>
</reference>
<organism evidence="1 2">
    <name type="scientific">Coniosporium uncinatum</name>
    <dbReference type="NCBI Taxonomy" id="93489"/>
    <lineage>
        <taxon>Eukaryota</taxon>
        <taxon>Fungi</taxon>
        <taxon>Dikarya</taxon>
        <taxon>Ascomycota</taxon>
        <taxon>Pezizomycotina</taxon>
        <taxon>Dothideomycetes</taxon>
        <taxon>Dothideomycetes incertae sedis</taxon>
        <taxon>Coniosporium</taxon>
    </lineage>
</organism>
<accession>A0ACC3DV42</accession>
<gene>
    <name evidence="1" type="ORF">LTS18_000346</name>
</gene>
<evidence type="ECO:0000313" key="1">
    <source>
        <dbReference type="EMBL" id="KAK3080549.1"/>
    </source>
</evidence>
<dbReference type="EMBL" id="JAWDJW010000512">
    <property type="protein sequence ID" value="KAK3080549.1"/>
    <property type="molecule type" value="Genomic_DNA"/>
</dbReference>